<sequence>MGGVHIKSCKHDGVHVPKERDYHIECGKRFKELLDTETVLEERRIRASSSCLSMTTCQSKQVYTESEGETRKSRSPSPSSQYTQSLNPQKHSSIRESPMDAIGNLRHTFMPTPDIEKPKTELIKKLELTGSNNDEEVFNTASHKSHKSAPITRSTRQDDQLPGGDSRVAPTASLTKVSNRPPNLMQQSRLAKLSHAPSTNSVKATPKSIEAFAPSKKPHADDVQRSPSPKHLRTNSKLATYTETHHLAEKPPTHPPKARISKVQDFTFRNGHIPRRSSGRITLAGSVAYYTKDHQSPSSLIQKPSPSPRTGSLPRPSTVDKWLSVPPADSPAESPVQLRRPASTSQNSQTKVVIEKPQCLSRIEYTFYIIDTEAYQRPFYDRRVEAIARASQCTICLHKPPPGHNPVYYKGLRVLPVTISARTMVTLKRCIARLDMQYPYFNVKAFCPPDMY</sequence>
<reference evidence="2 3" key="1">
    <citation type="submission" date="2019-07" db="EMBL/GenBank/DDBJ databases">
        <title>Annotation for the trematode Paragonimus westermani.</title>
        <authorList>
            <person name="Choi Y.-J."/>
        </authorList>
    </citation>
    <scope>NUCLEOTIDE SEQUENCE [LARGE SCALE GENOMIC DNA]</scope>
    <source>
        <strain evidence="2">180907_Pwestermani</strain>
    </source>
</reference>
<accession>A0A8T0DMD3</accession>
<feature type="compositionally biased region" description="Polar residues" evidence="1">
    <location>
        <begin position="75"/>
        <end position="91"/>
    </location>
</feature>
<dbReference type="EMBL" id="JTDF01003098">
    <property type="protein sequence ID" value="KAF8568104.1"/>
    <property type="molecule type" value="Genomic_DNA"/>
</dbReference>
<name>A0A8T0DMD3_9TREM</name>
<dbReference type="Proteomes" id="UP000699462">
    <property type="component" value="Unassembled WGS sequence"/>
</dbReference>
<keyword evidence="3" id="KW-1185">Reference proteome</keyword>
<gene>
    <name evidence="2" type="ORF">P879_01828</name>
</gene>
<evidence type="ECO:0000313" key="3">
    <source>
        <dbReference type="Proteomes" id="UP000699462"/>
    </source>
</evidence>
<feature type="compositionally biased region" description="Polar residues" evidence="1">
    <location>
        <begin position="172"/>
        <end position="185"/>
    </location>
</feature>
<proteinExistence type="predicted"/>
<feature type="region of interest" description="Disordered" evidence="1">
    <location>
        <begin position="212"/>
        <end position="233"/>
    </location>
</feature>
<feature type="region of interest" description="Disordered" evidence="1">
    <location>
        <begin position="293"/>
        <end position="350"/>
    </location>
</feature>
<protein>
    <submittedName>
        <fullName evidence="2">Uncharacterized protein</fullName>
    </submittedName>
</protein>
<feature type="region of interest" description="Disordered" evidence="1">
    <location>
        <begin position="134"/>
        <end position="185"/>
    </location>
</feature>
<comment type="caution">
    <text evidence="2">The sequence shown here is derived from an EMBL/GenBank/DDBJ whole genome shotgun (WGS) entry which is preliminary data.</text>
</comment>
<evidence type="ECO:0000256" key="1">
    <source>
        <dbReference type="SAM" id="MobiDB-lite"/>
    </source>
</evidence>
<evidence type="ECO:0000313" key="2">
    <source>
        <dbReference type="EMBL" id="KAF8568104.1"/>
    </source>
</evidence>
<organism evidence="2 3">
    <name type="scientific">Paragonimus westermani</name>
    <dbReference type="NCBI Taxonomy" id="34504"/>
    <lineage>
        <taxon>Eukaryota</taxon>
        <taxon>Metazoa</taxon>
        <taxon>Spiralia</taxon>
        <taxon>Lophotrochozoa</taxon>
        <taxon>Platyhelminthes</taxon>
        <taxon>Trematoda</taxon>
        <taxon>Digenea</taxon>
        <taxon>Plagiorchiida</taxon>
        <taxon>Troglotremata</taxon>
        <taxon>Troglotrematidae</taxon>
        <taxon>Paragonimus</taxon>
    </lineage>
</organism>
<feature type="compositionally biased region" description="Polar residues" evidence="1">
    <location>
        <begin position="296"/>
        <end position="310"/>
    </location>
</feature>
<dbReference type="OrthoDB" id="6234466at2759"/>
<feature type="region of interest" description="Disordered" evidence="1">
    <location>
        <begin position="58"/>
        <end position="94"/>
    </location>
</feature>
<dbReference type="AlphaFoldDB" id="A0A8T0DMD3"/>